<dbReference type="Pfam" id="PF03693">
    <property type="entry name" value="ParD_antitoxin"/>
    <property type="match status" value="1"/>
</dbReference>
<name>A0ABS5NDT2_TSUPA</name>
<dbReference type="Proteomes" id="UP000676853">
    <property type="component" value="Unassembled WGS sequence"/>
</dbReference>
<dbReference type="RefSeq" id="WP_212554138.1">
    <property type="nucleotide sequence ID" value="NZ_JAGXOE010000034.1"/>
</dbReference>
<proteinExistence type="predicted"/>
<feature type="region of interest" description="Disordered" evidence="1">
    <location>
        <begin position="1"/>
        <end position="20"/>
    </location>
</feature>
<gene>
    <name evidence="2" type="ORF">KFZ73_14380</name>
</gene>
<comment type="caution">
    <text evidence="2">The sequence shown here is derived from an EMBL/GenBank/DDBJ whole genome shotgun (WGS) entry which is preliminary data.</text>
</comment>
<evidence type="ECO:0000256" key="1">
    <source>
        <dbReference type="SAM" id="MobiDB-lite"/>
    </source>
</evidence>
<accession>A0ABS5NDT2</accession>
<organism evidence="2 3">
    <name type="scientific">Tsukamurella paurometabola</name>
    <name type="common">Corynebacterium paurometabolum</name>
    <dbReference type="NCBI Taxonomy" id="2061"/>
    <lineage>
        <taxon>Bacteria</taxon>
        <taxon>Bacillati</taxon>
        <taxon>Actinomycetota</taxon>
        <taxon>Actinomycetes</taxon>
        <taxon>Mycobacteriales</taxon>
        <taxon>Tsukamurellaceae</taxon>
        <taxon>Tsukamurella</taxon>
    </lineage>
</organism>
<reference evidence="2 3" key="1">
    <citation type="submission" date="2021-04" db="EMBL/GenBank/DDBJ databases">
        <title>Whole genome sequence analysis of a thiophenic sulfur metabolizing bacteria.</title>
        <authorList>
            <person name="Akhtar N."/>
            <person name="Akram J."/>
            <person name="Aslam A."/>
        </authorList>
    </citation>
    <scope>NUCLEOTIDE SEQUENCE [LARGE SCALE GENOMIC DNA]</scope>
    <source>
        <strain evidence="2 3">3OW</strain>
    </source>
</reference>
<dbReference type="InterPro" id="IPR022789">
    <property type="entry name" value="ParD"/>
</dbReference>
<protein>
    <submittedName>
        <fullName evidence="2">Type II toxin-antitoxin system ParD family antitoxin</fullName>
    </submittedName>
</protein>
<evidence type="ECO:0000313" key="2">
    <source>
        <dbReference type="EMBL" id="MBS4102420.1"/>
    </source>
</evidence>
<keyword evidence="3" id="KW-1185">Reference proteome</keyword>
<sequence length="115" mass="12588">MSNEMQPVRDALIAGEESGTPESLDFDEFIAAKKARGVYGMTNRLDEVRRAADATFPGEWKLLHDQPDGDNVVVAIEEDGSMPVLIAAFDRADDARFLIAARALMLAKDGPTHEQ</sequence>
<dbReference type="EMBL" id="JAGXOE010000034">
    <property type="protein sequence ID" value="MBS4102420.1"/>
    <property type="molecule type" value="Genomic_DNA"/>
</dbReference>
<evidence type="ECO:0000313" key="3">
    <source>
        <dbReference type="Proteomes" id="UP000676853"/>
    </source>
</evidence>